<reference evidence="6 7" key="1">
    <citation type="submission" date="2015-05" db="EMBL/GenBank/DDBJ databases">
        <title>Draft genome sequence of the bacterium Gordonia jacobaea a new member of the Gordonia genus.</title>
        <authorList>
            <person name="Jimenez-Galisteo G."/>
            <person name="Dominguez A."/>
            <person name="Munoz E."/>
            <person name="Vinas M."/>
        </authorList>
    </citation>
    <scope>NUCLEOTIDE SEQUENCE [LARGE SCALE GENOMIC DNA]</scope>
    <source>
        <strain evidence="7">mv1</strain>
    </source>
</reference>
<keyword evidence="3" id="KW-0804">Transcription</keyword>
<protein>
    <submittedName>
        <fullName evidence="6">TetR family transcriptional regulator</fullName>
    </submittedName>
</protein>
<dbReference type="Proteomes" id="UP000037247">
    <property type="component" value="Unassembled WGS sequence"/>
</dbReference>
<dbReference type="InterPro" id="IPR001647">
    <property type="entry name" value="HTH_TetR"/>
</dbReference>
<dbReference type="PANTHER" id="PTHR30055">
    <property type="entry name" value="HTH-TYPE TRANSCRIPTIONAL REGULATOR RUTR"/>
    <property type="match status" value="1"/>
</dbReference>
<keyword evidence="1" id="KW-0805">Transcription regulation</keyword>
<feature type="DNA-binding region" description="H-T-H motif" evidence="4">
    <location>
        <begin position="43"/>
        <end position="62"/>
    </location>
</feature>
<dbReference type="InterPro" id="IPR050109">
    <property type="entry name" value="HTH-type_TetR-like_transc_reg"/>
</dbReference>
<dbReference type="Pfam" id="PF00440">
    <property type="entry name" value="TetR_N"/>
    <property type="match status" value="1"/>
</dbReference>
<gene>
    <name evidence="6" type="ORF">ABW18_17230</name>
</gene>
<evidence type="ECO:0000256" key="3">
    <source>
        <dbReference type="ARBA" id="ARBA00023163"/>
    </source>
</evidence>
<comment type="caution">
    <text evidence="6">The sequence shown here is derived from an EMBL/GenBank/DDBJ whole genome shotgun (WGS) entry which is preliminary data.</text>
</comment>
<dbReference type="SUPFAM" id="SSF46689">
    <property type="entry name" value="Homeodomain-like"/>
    <property type="match status" value="1"/>
</dbReference>
<evidence type="ECO:0000313" key="7">
    <source>
        <dbReference type="Proteomes" id="UP000037247"/>
    </source>
</evidence>
<name>A0ABR5I8V3_9ACTN</name>
<dbReference type="EMBL" id="LDTZ01000020">
    <property type="protein sequence ID" value="KNA90137.1"/>
    <property type="molecule type" value="Genomic_DNA"/>
</dbReference>
<evidence type="ECO:0000259" key="5">
    <source>
        <dbReference type="PROSITE" id="PS50977"/>
    </source>
</evidence>
<dbReference type="PANTHER" id="PTHR30055:SF234">
    <property type="entry name" value="HTH-TYPE TRANSCRIPTIONAL REGULATOR BETI"/>
    <property type="match status" value="1"/>
</dbReference>
<feature type="domain" description="HTH tetR-type" evidence="5">
    <location>
        <begin position="20"/>
        <end position="80"/>
    </location>
</feature>
<evidence type="ECO:0000256" key="4">
    <source>
        <dbReference type="PROSITE-ProRule" id="PRU00335"/>
    </source>
</evidence>
<organism evidence="6 7">
    <name type="scientific">Gordonia jacobaea</name>
    <dbReference type="NCBI Taxonomy" id="122202"/>
    <lineage>
        <taxon>Bacteria</taxon>
        <taxon>Bacillati</taxon>
        <taxon>Actinomycetota</taxon>
        <taxon>Actinomycetes</taxon>
        <taxon>Mycobacteriales</taxon>
        <taxon>Gordoniaceae</taxon>
        <taxon>Gordonia</taxon>
    </lineage>
</organism>
<dbReference type="InterPro" id="IPR009057">
    <property type="entry name" value="Homeodomain-like_sf"/>
</dbReference>
<proteinExistence type="predicted"/>
<dbReference type="RefSeq" id="WP_049700205.1">
    <property type="nucleotide sequence ID" value="NZ_LDTZ01000020.1"/>
</dbReference>
<accession>A0ABR5I8V3</accession>
<evidence type="ECO:0000256" key="1">
    <source>
        <dbReference type="ARBA" id="ARBA00023015"/>
    </source>
</evidence>
<keyword evidence="2 4" id="KW-0238">DNA-binding</keyword>
<keyword evidence="7" id="KW-1185">Reference proteome</keyword>
<sequence length="207" mass="22841">MTTEPGQRTYAGRPVADRLAERRRRFFDAALGEFASVGYAKSSVTSICREAGLSRRQFYELFSDREELLVALYDEIQGAARDAVATALSESTSRDTHVLATAAMRAYMRSVGTDPRRAEVSFAQIVGVSPRVEQHRLDGRDEWVSYFVAAMSTFAGRPTDSRTDQLGIAFVGALTAIVHRWSLSPDPESIDDVVELLADVLLAFAEI</sequence>
<evidence type="ECO:0000313" key="6">
    <source>
        <dbReference type="EMBL" id="KNA90137.1"/>
    </source>
</evidence>
<dbReference type="Gene3D" id="1.10.357.10">
    <property type="entry name" value="Tetracycline Repressor, domain 2"/>
    <property type="match status" value="1"/>
</dbReference>
<dbReference type="PROSITE" id="PS50977">
    <property type="entry name" value="HTH_TETR_2"/>
    <property type="match status" value="1"/>
</dbReference>
<evidence type="ECO:0000256" key="2">
    <source>
        <dbReference type="ARBA" id="ARBA00023125"/>
    </source>
</evidence>